<feature type="domain" description="HMA" evidence="3">
    <location>
        <begin position="29"/>
        <end position="95"/>
    </location>
</feature>
<dbReference type="InterPro" id="IPR036163">
    <property type="entry name" value="HMA_dom_sf"/>
</dbReference>
<evidence type="ECO:0000313" key="5">
    <source>
        <dbReference type="Proteomes" id="UP001642360"/>
    </source>
</evidence>
<dbReference type="Gene3D" id="3.30.70.100">
    <property type="match status" value="2"/>
</dbReference>
<name>A0ABC8TPP9_9AQUA</name>
<reference evidence="4 5" key="1">
    <citation type="submission" date="2024-02" db="EMBL/GenBank/DDBJ databases">
        <authorList>
            <person name="Vignale AGUSTIN F."/>
            <person name="Sosa J E."/>
            <person name="Modenutti C."/>
        </authorList>
    </citation>
    <scope>NUCLEOTIDE SEQUENCE [LARGE SCALE GENOMIC DNA]</scope>
</reference>
<dbReference type="PANTHER" id="PTHR46413:SF34">
    <property type="entry name" value="HEAVY METAL-ASSOCIATED ISOPRENYLATED PLANT PROTEIN 3-LIKE"/>
    <property type="match status" value="1"/>
</dbReference>
<dbReference type="InterPro" id="IPR006121">
    <property type="entry name" value="HMA_dom"/>
</dbReference>
<feature type="region of interest" description="Disordered" evidence="2">
    <location>
        <begin position="1"/>
        <end position="28"/>
    </location>
</feature>
<dbReference type="CDD" id="cd00371">
    <property type="entry name" value="HMA"/>
    <property type="match status" value="2"/>
</dbReference>
<sequence>MGKKKSKNEQKQSKNENKDDGGKKEAKQSMTVVLKVDLHCEGCASKVMRSIRGFEGVESVKCDDADKLTVIGNVDPAELRETVEQKIRKKVQLVSPLPKKDKDKDNNKGNDGGGDDNKKKDTKEKQKEKPEEKKSKEPPVTTAVMKLNLHCEGCIHKIHRVLNKTKGFREVAIDRQKDLVTVKGSMDMKALAESLKKQLKKDVQIVPPKKEGEKKEKGGGGGGGDKEKGGGEGKSRGDGAGDAVEKLENKFQYQFEPQPQYPYAFGPGHGDHFHAPQMFSDENPNACTIM</sequence>
<dbReference type="Pfam" id="PF00403">
    <property type="entry name" value="HMA"/>
    <property type="match status" value="2"/>
</dbReference>
<dbReference type="GO" id="GO:0016020">
    <property type="term" value="C:membrane"/>
    <property type="evidence" value="ECO:0007669"/>
    <property type="project" value="UniProtKB-SubCell"/>
</dbReference>
<dbReference type="PROSITE" id="PS50846">
    <property type="entry name" value="HMA_2"/>
    <property type="match status" value="2"/>
</dbReference>
<accession>A0ABC8TPP9</accession>
<dbReference type="InterPro" id="IPR044594">
    <property type="entry name" value="HIPP01/3/5/6"/>
</dbReference>
<evidence type="ECO:0000259" key="3">
    <source>
        <dbReference type="PROSITE" id="PS50846"/>
    </source>
</evidence>
<dbReference type="SUPFAM" id="SSF55008">
    <property type="entry name" value="HMA, heavy metal-associated domain"/>
    <property type="match status" value="2"/>
</dbReference>
<dbReference type="GO" id="GO:0009626">
    <property type="term" value="P:plant-type hypersensitive response"/>
    <property type="evidence" value="ECO:0007669"/>
    <property type="project" value="UniProtKB-KW"/>
</dbReference>
<dbReference type="PANTHER" id="PTHR46413">
    <property type="entry name" value="HEAVY METAL-ASSOCIATED ISOPRENYLATED PLANT PROTEIN 6"/>
    <property type="match status" value="1"/>
</dbReference>
<feature type="domain" description="HMA" evidence="3">
    <location>
        <begin position="140"/>
        <end position="203"/>
    </location>
</feature>
<keyword evidence="5" id="KW-1185">Reference proteome</keyword>
<dbReference type="AlphaFoldDB" id="A0ABC8TPP9"/>
<feature type="region of interest" description="Disordered" evidence="2">
    <location>
        <begin position="90"/>
        <end position="141"/>
    </location>
</feature>
<proteinExistence type="predicted"/>
<evidence type="ECO:0000256" key="2">
    <source>
        <dbReference type="SAM" id="MobiDB-lite"/>
    </source>
</evidence>
<feature type="compositionally biased region" description="Basic and acidic residues" evidence="2">
    <location>
        <begin position="115"/>
        <end position="137"/>
    </location>
</feature>
<evidence type="ECO:0000256" key="1">
    <source>
        <dbReference type="ARBA" id="ARBA00004170"/>
    </source>
</evidence>
<feature type="compositionally biased region" description="Basic and acidic residues" evidence="2">
    <location>
        <begin position="98"/>
        <end position="108"/>
    </location>
</feature>
<dbReference type="EMBL" id="CAUOFW020005725">
    <property type="protein sequence ID" value="CAK9171428.1"/>
    <property type="molecule type" value="Genomic_DNA"/>
</dbReference>
<organism evidence="4 5">
    <name type="scientific">Ilex paraguariensis</name>
    <name type="common">yerba mate</name>
    <dbReference type="NCBI Taxonomy" id="185542"/>
    <lineage>
        <taxon>Eukaryota</taxon>
        <taxon>Viridiplantae</taxon>
        <taxon>Streptophyta</taxon>
        <taxon>Embryophyta</taxon>
        <taxon>Tracheophyta</taxon>
        <taxon>Spermatophyta</taxon>
        <taxon>Magnoliopsida</taxon>
        <taxon>eudicotyledons</taxon>
        <taxon>Gunneridae</taxon>
        <taxon>Pentapetalae</taxon>
        <taxon>asterids</taxon>
        <taxon>campanulids</taxon>
        <taxon>Aquifoliales</taxon>
        <taxon>Aquifoliaceae</taxon>
        <taxon>Ilex</taxon>
    </lineage>
</organism>
<comment type="caution">
    <text evidence="4">The sequence shown here is derived from an EMBL/GenBank/DDBJ whole genome shotgun (WGS) entry which is preliminary data.</text>
</comment>
<feature type="region of interest" description="Disordered" evidence="2">
    <location>
        <begin position="197"/>
        <end position="247"/>
    </location>
</feature>
<gene>
    <name evidence="4" type="ORF">ILEXP_LOCUS40986</name>
</gene>
<evidence type="ECO:0000313" key="4">
    <source>
        <dbReference type="EMBL" id="CAK9171428.1"/>
    </source>
</evidence>
<feature type="compositionally biased region" description="Basic and acidic residues" evidence="2">
    <location>
        <begin position="7"/>
        <end position="27"/>
    </location>
</feature>
<dbReference type="Proteomes" id="UP001642360">
    <property type="component" value="Unassembled WGS sequence"/>
</dbReference>
<comment type="subcellular location">
    <subcellularLocation>
        <location evidence="1">Membrane</location>
        <topology evidence="1">Peripheral membrane protein</topology>
    </subcellularLocation>
</comment>
<protein>
    <recommendedName>
        <fullName evidence="3">HMA domain-containing protein</fullName>
    </recommendedName>
</protein>